<dbReference type="PANTHER" id="PTHR12725:SF117">
    <property type="entry name" value="HALOACID DEHALOGENASE-LIKE HYDROLASE"/>
    <property type="match status" value="1"/>
</dbReference>
<evidence type="ECO:0000313" key="1">
    <source>
        <dbReference type="EMBL" id="KAK8938839.1"/>
    </source>
</evidence>
<evidence type="ECO:0000313" key="2">
    <source>
        <dbReference type="Proteomes" id="UP001418222"/>
    </source>
</evidence>
<protein>
    <submittedName>
        <fullName evidence="1">Uncharacterized protein</fullName>
    </submittedName>
</protein>
<organism evidence="1 2">
    <name type="scientific">Platanthera zijinensis</name>
    <dbReference type="NCBI Taxonomy" id="2320716"/>
    <lineage>
        <taxon>Eukaryota</taxon>
        <taxon>Viridiplantae</taxon>
        <taxon>Streptophyta</taxon>
        <taxon>Embryophyta</taxon>
        <taxon>Tracheophyta</taxon>
        <taxon>Spermatophyta</taxon>
        <taxon>Magnoliopsida</taxon>
        <taxon>Liliopsida</taxon>
        <taxon>Asparagales</taxon>
        <taxon>Orchidaceae</taxon>
        <taxon>Orchidoideae</taxon>
        <taxon>Orchideae</taxon>
        <taxon>Orchidinae</taxon>
        <taxon>Platanthera</taxon>
    </lineage>
</organism>
<proteinExistence type="predicted"/>
<comment type="caution">
    <text evidence="1">The sequence shown here is derived from an EMBL/GenBank/DDBJ whole genome shotgun (WGS) entry which is preliminary data.</text>
</comment>
<accession>A0AAP0BHS1</accession>
<dbReference type="Proteomes" id="UP001418222">
    <property type="component" value="Unassembled WGS sequence"/>
</dbReference>
<gene>
    <name evidence="1" type="ORF">KSP39_PZI011573</name>
</gene>
<name>A0AAP0BHS1_9ASPA</name>
<sequence>MRAHLHIEEGLIPRMYLDLFKEHGTTMVGLKVPKEVNGSDDEEFHAYVHVKLPYDVLKPDPMLRNLHLSMPWRKLIFANTDQYHVK</sequence>
<dbReference type="AlphaFoldDB" id="A0AAP0BHS1"/>
<keyword evidence="2" id="KW-1185">Reference proteome</keyword>
<reference evidence="1 2" key="1">
    <citation type="journal article" date="2022" name="Nat. Plants">
        <title>Genomes of leafy and leafless Platanthera orchids illuminate the evolution of mycoheterotrophy.</title>
        <authorList>
            <person name="Li M.H."/>
            <person name="Liu K.W."/>
            <person name="Li Z."/>
            <person name="Lu H.C."/>
            <person name="Ye Q.L."/>
            <person name="Zhang D."/>
            <person name="Wang J.Y."/>
            <person name="Li Y.F."/>
            <person name="Zhong Z.M."/>
            <person name="Liu X."/>
            <person name="Yu X."/>
            <person name="Liu D.K."/>
            <person name="Tu X.D."/>
            <person name="Liu B."/>
            <person name="Hao Y."/>
            <person name="Liao X.Y."/>
            <person name="Jiang Y.T."/>
            <person name="Sun W.H."/>
            <person name="Chen J."/>
            <person name="Chen Y.Q."/>
            <person name="Ai Y."/>
            <person name="Zhai J.W."/>
            <person name="Wu S.S."/>
            <person name="Zhou Z."/>
            <person name="Hsiao Y.Y."/>
            <person name="Wu W.L."/>
            <person name="Chen Y.Y."/>
            <person name="Lin Y.F."/>
            <person name="Hsu J.L."/>
            <person name="Li C.Y."/>
            <person name="Wang Z.W."/>
            <person name="Zhao X."/>
            <person name="Zhong W.Y."/>
            <person name="Ma X.K."/>
            <person name="Ma L."/>
            <person name="Huang J."/>
            <person name="Chen G.Z."/>
            <person name="Huang M.Z."/>
            <person name="Huang L."/>
            <person name="Peng D.H."/>
            <person name="Luo Y.B."/>
            <person name="Zou S.Q."/>
            <person name="Chen S.P."/>
            <person name="Lan S."/>
            <person name="Tsai W.C."/>
            <person name="Van de Peer Y."/>
            <person name="Liu Z.J."/>
        </authorList>
    </citation>
    <scope>NUCLEOTIDE SEQUENCE [LARGE SCALE GENOMIC DNA]</scope>
    <source>
        <strain evidence="1">Lor287</strain>
    </source>
</reference>
<dbReference type="EMBL" id="JBBWWQ010000009">
    <property type="protein sequence ID" value="KAK8938839.1"/>
    <property type="molecule type" value="Genomic_DNA"/>
</dbReference>
<dbReference type="PANTHER" id="PTHR12725">
    <property type="entry name" value="HALOACID DEHALOGENASE-LIKE HYDROLASE"/>
    <property type="match status" value="1"/>
</dbReference>